<keyword evidence="2" id="KW-1185">Reference proteome</keyword>
<proteinExistence type="predicted"/>
<comment type="caution">
    <text evidence="1">The sequence shown here is derived from an EMBL/GenBank/DDBJ whole genome shotgun (WGS) entry which is preliminary data.</text>
</comment>
<protein>
    <submittedName>
        <fullName evidence="1">Uncharacterized protein</fullName>
    </submittedName>
</protein>
<dbReference type="AlphaFoldDB" id="A0AAW1UVI0"/>
<evidence type="ECO:0000313" key="1">
    <source>
        <dbReference type="EMBL" id="KAK9884826.1"/>
    </source>
</evidence>
<name>A0AAW1UVI0_9CUCU</name>
<reference evidence="1 2" key="1">
    <citation type="submission" date="2023-03" db="EMBL/GenBank/DDBJ databases">
        <title>Genome insight into feeding habits of ladybird beetles.</title>
        <authorList>
            <person name="Li H.-S."/>
            <person name="Huang Y.-H."/>
            <person name="Pang H."/>
        </authorList>
    </citation>
    <scope>NUCLEOTIDE SEQUENCE [LARGE SCALE GENOMIC DNA]</scope>
    <source>
        <strain evidence="1">SYSU_2023b</strain>
        <tissue evidence="1">Whole body</tissue>
    </source>
</reference>
<organism evidence="1 2">
    <name type="scientific">Henosepilachna vigintioctopunctata</name>
    <dbReference type="NCBI Taxonomy" id="420089"/>
    <lineage>
        <taxon>Eukaryota</taxon>
        <taxon>Metazoa</taxon>
        <taxon>Ecdysozoa</taxon>
        <taxon>Arthropoda</taxon>
        <taxon>Hexapoda</taxon>
        <taxon>Insecta</taxon>
        <taxon>Pterygota</taxon>
        <taxon>Neoptera</taxon>
        <taxon>Endopterygota</taxon>
        <taxon>Coleoptera</taxon>
        <taxon>Polyphaga</taxon>
        <taxon>Cucujiformia</taxon>
        <taxon>Coccinelloidea</taxon>
        <taxon>Coccinellidae</taxon>
        <taxon>Epilachninae</taxon>
        <taxon>Epilachnini</taxon>
        <taxon>Henosepilachna</taxon>
    </lineage>
</organism>
<gene>
    <name evidence="1" type="ORF">WA026_009053</name>
</gene>
<accession>A0AAW1UVI0</accession>
<dbReference type="EMBL" id="JARQZJ010000094">
    <property type="protein sequence ID" value="KAK9884826.1"/>
    <property type="molecule type" value="Genomic_DNA"/>
</dbReference>
<evidence type="ECO:0000313" key="2">
    <source>
        <dbReference type="Proteomes" id="UP001431783"/>
    </source>
</evidence>
<sequence length="356" mass="41144">MSKEQELVIEPISDGVIPRRSTRLAAKKAEHLNQSCSEKENLVTKNLKTRSREFRSIVPSDQEKQIGSFGRTRNNIQKVSTDQQKINNKPLIKVTIKSKGNFLNNSNRLSPTLVKMRNKKSFPKIDSLHSTSDTAINISKGQKIKNDNTQSEVSSRIFLNSAQNNAKVKRKHNLHKNDSFEEYGLLLPSYEKILGNKVIMENEARALDTYEELYADLDITLPNELKDMLNLNDTPGTSDLLDCKSLSIEELSNCFYENLNYIRNILEGNVYSERHKKFIDGDPTFDFTYSISTVIYTEEQQDHLLMLLEKNFDPEAENTQYFFKVLLPELCLKIFMDLHNKTFEEAVKYLEWMPVE</sequence>
<dbReference type="Proteomes" id="UP001431783">
    <property type="component" value="Unassembled WGS sequence"/>
</dbReference>